<evidence type="ECO:0000259" key="5">
    <source>
        <dbReference type="PROSITE" id="PS50835"/>
    </source>
</evidence>
<dbReference type="FunFam" id="2.60.40.10:FF:000032">
    <property type="entry name" value="palladin isoform X1"/>
    <property type="match status" value="1"/>
</dbReference>
<evidence type="ECO:0000256" key="4">
    <source>
        <dbReference type="SAM" id="SignalP"/>
    </source>
</evidence>
<accession>A0AAW1IU24</accession>
<dbReference type="SMART" id="SM00409">
    <property type="entry name" value="IG"/>
    <property type="match status" value="4"/>
</dbReference>
<dbReference type="InterPro" id="IPR003598">
    <property type="entry name" value="Ig_sub2"/>
</dbReference>
<feature type="chain" id="PRO_5044024867" evidence="4">
    <location>
        <begin position="22"/>
        <end position="584"/>
    </location>
</feature>
<protein>
    <submittedName>
        <fullName evidence="7">Fibronectin type III domain</fullName>
    </submittedName>
</protein>
<dbReference type="AlphaFoldDB" id="A0AAW1IU24"/>
<evidence type="ECO:0000313" key="8">
    <source>
        <dbReference type="Proteomes" id="UP001458880"/>
    </source>
</evidence>
<keyword evidence="1" id="KW-0677">Repeat</keyword>
<dbReference type="SUPFAM" id="SSF49265">
    <property type="entry name" value="Fibronectin type III"/>
    <property type="match status" value="1"/>
</dbReference>
<dbReference type="Gene3D" id="2.60.40.10">
    <property type="entry name" value="Immunoglobulins"/>
    <property type="match status" value="5"/>
</dbReference>
<dbReference type="InterPro" id="IPR003599">
    <property type="entry name" value="Ig_sub"/>
</dbReference>
<dbReference type="PROSITE" id="PS50835">
    <property type="entry name" value="IG_LIKE"/>
    <property type="match status" value="4"/>
</dbReference>
<dbReference type="Pfam" id="PF00041">
    <property type="entry name" value="fn3"/>
    <property type="match status" value="1"/>
</dbReference>
<reference evidence="7 8" key="1">
    <citation type="journal article" date="2024" name="BMC Genomics">
        <title>De novo assembly and annotation of Popillia japonica's genome with initial clues to its potential as an invasive pest.</title>
        <authorList>
            <person name="Cucini C."/>
            <person name="Boschi S."/>
            <person name="Funari R."/>
            <person name="Cardaioli E."/>
            <person name="Iannotti N."/>
            <person name="Marturano G."/>
            <person name="Paoli F."/>
            <person name="Bruttini M."/>
            <person name="Carapelli A."/>
            <person name="Frati F."/>
            <person name="Nardi F."/>
        </authorList>
    </citation>
    <scope>NUCLEOTIDE SEQUENCE [LARGE SCALE GENOMIC DNA]</scope>
    <source>
        <strain evidence="7">DMR45628</strain>
    </source>
</reference>
<evidence type="ECO:0000256" key="2">
    <source>
        <dbReference type="ARBA" id="ARBA00023157"/>
    </source>
</evidence>
<evidence type="ECO:0000313" key="7">
    <source>
        <dbReference type="EMBL" id="KAK9693126.1"/>
    </source>
</evidence>
<dbReference type="Pfam" id="PF13927">
    <property type="entry name" value="Ig_3"/>
    <property type="match status" value="1"/>
</dbReference>
<keyword evidence="2" id="KW-1015">Disulfide bond</keyword>
<evidence type="ECO:0000256" key="3">
    <source>
        <dbReference type="ARBA" id="ARBA00023319"/>
    </source>
</evidence>
<feature type="domain" description="Ig-like" evidence="5">
    <location>
        <begin position="238"/>
        <end position="320"/>
    </location>
</feature>
<dbReference type="PANTHER" id="PTHR10075">
    <property type="entry name" value="BASIGIN RELATED"/>
    <property type="match status" value="1"/>
</dbReference>
<comment type="caution">
    <text evidence="7">The sequence shown here is derived from an EMBL/GenBank/DDBJ whole genome shotgun (WGS) entry which is preliminary data.</text>
</comment>
<feature type="domain" description="Ig-like" evidence="5">
    <location>
        <begin position="134"/>
        <end position="220"/>
    </location>
</feature>
<feature type="domain" description="Ig-like" evidence="5">
    <location>
        <begin position="325"/>
        <end position="397"/>
    </location>
</feature>
<evidence type="ECO:0000259" key="6">
    <source>
        <dbReference type="PROSITE" id="PS50853"/>
    </source>
</evidence>
<dbReference type="InterPro" id="IPR003961">
    <property type="entry name" value="FN3_dom"/>
</dbReference>
<keyword evidence="4" id="KW-0732">Signal</keyword>
<gene>
    <name evidence="7" type="ORF">QE152_g34415</name>
</gene>
<dbReference type="PANTHER" id="PTHR10075:SF14">
    <property type="entry name" value="CELL ADHESION MOLECULE DSCAM2-RELATED"/>
    <property type="match status" value="1"/>
</dbReference>
<dbReference type="InterPro" id="IPR013098">
    <property type="entry name" value="Ig_I-set"/>
</dbReference>
<sequence length="584" mass="65077">MALRSIQLCIVFTIGFHLASATQERKAILSQVQRLSVELKDPEDVIVAKGQSASLACAIQATNGNVDLVWLYNGSKIPLNDSRWELLDNGTLYIPKVTGKRMNSVEGLYQCLVKNNVGSLLSNAAKLSVATLGKEFQEQPANITIQEGRPIVLPCKIHSFPSGIVTWASNNRTLPQTARYVPLPSGALLITSTDSSDTGPYRCSVVNSILKNKARESDVGWLTVTPRPPRTSDNFVTPPVFLPLGIRLNVTAPLGEDVKLYCVADGWPPPSLYWIKESSSTPLGNSSVLTLWNVTVETTGKYSCTAKNRVGVVNQTFNVEVHQPPYFNNTLDSKTYVPPITLRIPCHAFGIPKPKVYWLKNGEKLTYNARQRNHSSTLLISNSVTQDMGFYQCVAENRAGKAWIAAQYVPRDLIPATSPPLNVKCRPYNDTSICVYWKPSQNVNTTAYVVYHFYAEADTEIETVTQFTYQMLANLNRSTNYTFYVRAFTTRGSDQSEHIVCKTGTMGKRNLQIKVVNSSAVGLSWSQISTDVSCDGSSSDYRVQWKRANQTFNYVEYVKQSNYYICDLEPRVLFCTNFASHLPY</sequence>
<organism evidence="7 8">
    <name type="scientific">Popillia japonica</name>
    <name type="common">Japanese beetle</name>
    <dbReference type="NCBI Taxonomy" id="7064"/>
    <lineage>
        <taxon>Eukaryota</taxon>
        <taxon>Metazoa</taxon>
        <taxon>Ecdysozoa</taxon>
        <taxon>Arthropoda</taxon>
        <taxon>Hexapoda</taxon>
        <taxon>Insecta</taxon>
        <taxon>Pterygota</taxon>
        <taxon>Neoptera</taxon>
        <taxon>Endopterygota</taxon>
        <taxon>Coleoptera</taxon>
        <taxon>Polyphaga</taxon>
        <taxon>Scarabaeiformia</taxon>
        <taxon>Scarabaeidae</taxon>
        <taxon>Rutelinae</taxon>
        <taxon>Popillia</taxon>
    </lineage>
</organism>
<keyword evidence="8" id="KW-1185">Reference proteome</keyword>
<dbReference type="SMART" id="SM00060">
    <property type="entry name" value="FN3"/>
    <property type="match status" value="1"/>
</dbReference>
<feature type="domain" description="Ig-like" evidence="5">
    <location>
        <begin position="33"/>
        <end position="128"/>
    </location>
</feature>
<proteinExistence type="predicted"/>
<dbReference type="InterPro" id="IPR036179">
    <property type="entry name" value="Ig-like_dom_sf"/>
</dbReference>
<dbReference type="Pfam" id="PF07679">
    <property type="entry name" value="I-set"/>
    <property type="match status" value="3"/>
</dbReference>
<keyword evidence="3" id="KW-0393">Immunoglobulin domain</keyword>
<dbReference type="Proteomes" id="UP001458880">
    <property type="component" value="Unassembled WGS sequence"/>
</dbReference>
<dbReference type="InterPro" id="IPR007110">
    <property type="entry name" value="Ig-like_dom"/>
</dbReference>
<dbReference type="SUPFAM" id="SSF48726">
    <property type="entry name" value="Immunoglobulin"/>
    <property type="match status" value="4"/>
</dbReference>
<evidence type="ECO:0000256" key="1">
    <source>
        <dbReference type="ARBA" id="ARBA00022737"/>
    </source>
</evidence>
<dbReference type="EMBL" id="JASPKY010000552">
    <property type="protein sequence ID" value="KAK9693126.1"/>
    <property type="molecule type" value="Genomic_DNA"/>
</dbReference>
<dbReference type="SMART" id="SM00408">
    <property type="entry name" value="IGc2"/>
    <property type="match status" value="4"/>
</dbReference>
<feature type="domain" description="Fibronectin type-III" evidence="6">
    <location>
        <begin position="419"/>
        <end position="506"/>
    </location>
</feature>
<dbReference type="PROSITE" id="PS50853">
    <property type="entry name" value="FN3"/>
    <property type="match status" value="1"/>
</dbReference>
<dbReference type="CDD" id="cd00063">
    <property type="entry name" value="FN3"/>
    <property type="match status" value="1"/>
</dbReference>
<name>A0AAW1IU24_POPJA</name>
<dbReference type="GO" id="GO:0048812">
    <property type="term" value="P:neuron projection morphogenesis"/>
    <property type="evidence" value="ECO:0007669"/>
    <property type="project" value="UniProtKB-ARBA"/>
</dbReference>
<feature type="signal peptide" evidence="4">
    <location>
        <begin position="1"/>
        <end position="21"/>
    </location>
</feature>
<dbReference type="InterPro" id="IPR036116">
    <property type="entry name" value="FN3_sf"/>
</dbReference>
<dbReference type="InterPro" id="IPR013783">
    <property type="entry name" value="Ig-like_fold"/>
</dbReference>